<feature type="transmembrane region" description="Helical" evidence="2">
    <location>
        <begin position="41"/>
        <end position="64"/>
    </location>
</feature>
<feature type="region of interest" description="Disordered" evidence="1">
    <location>
        <begin position="133"/>
        <end position="228"/>
    </location>
</feature>
<dbReference type="Pfam" id="PF21537">
    <property type="entry name" value="DUF1980_C"/>
    <property type="match status" value="1"/>
</dbReference>
<keyword evidence="2" id="KW-1133">Transmembrane helix</keyword>
<dbReference type="InterPro" id="IPR048493">
    <property type="entry name" value="DUF1980_N"/>
</dbReference>
<dbReference type="Pfam" id="PF09323">
    <property type="entry name" value="DUF1980"/>
    <property type="match status" value="1"/>
</dbReference>
<name>A0A3M8B4B0_9BACL</name>
<keyword evidence="8" id="KW-1185">Reference proteome</keyword>
<dbReference type="PANTHER" id="PTHR40047:SF1">
    <property type="entry name" value="UPF0703 PROTEIN YCGQ"/>
    <property type="match status" value="1"/>
</dbReference>
<feature type="transmembrane region" description="Helical" evidence="2">
    <location>
        <begin position="12"/>
        <end position="29"/>
    </location>
</feature>
<sequence>MEQTNWTRHYLMRSLILAGFAALLSYLIWTEKLGHYLAPKLHMLSYVTLGILVILTIVSVRQLFSKNRAYECDCEEAHQVPRTRWGSLVIYSLFLLPIFMGFFMPDKILGSAVAENRGVTLLSSDARKLAAVATGAGQPEATSQPSREQGGQAAPPEQTGEDASPSQQANAPVVVETTGEGQKGDQQQTPQQSAQPQAIEQAVPADATAANPTASGTAQAASGASPSMTDEELKRYFSGGGFGDFYTDIAASMYRQPVISLHDKIFLDGLTTLELYAKDFAGKQLETLGFVYREPGLGDKQFVVARFSVTCCTADASVFGILVESEDAGKWAKDSWVKVQGKLELRQVDGYDMLVLKDAKIQAVKAPKDPYVYYSYEAADITP</sequence>
<reference evidence="5 8" key="2">
    <citation type="submission" date="2019-06" db="EMBL/GenBank/DDBJ databases">
        <title>Whole genome shotgun sequence of Brevibacillus agri NBRC 15538.</title>
        <authorList>
            <person name="Hosoyama A."/>
            <person name="Uohara A."/>
            <person name="Ohji S."/>
            <person name="Ichikawa N."/>
        </authorList>
    </citation>
    <scope>NUCLEOTIDE SEQUENCE [LARGE SCALE GENOMIC DNA]</scope>
    <source>
        <strain evidence="5 8">NBRC 15538</strain>
    </source>
</reference>
<feature type="domain" description="DUF1980" evidence="3">
    <location>
        <begin position="12"/>
        <end position="119"/>
    </location>
</feature>
<evidence type="ECO:0000313" key="5">
    <source>
        <dbReference type="EMBL" id="GED25315.1"/>
    </source>
</evidence>
<reference evidence="6 7" key="1">
    <citation type="submission" date="2018-10" db="EMBL/GenBank/DDBJ databases">
        <title>Phylogenomics of Brevibacillus.</title>
        <authorList>
            <person name="Dunlap C."/>
        </authorList>
    </citation>
    <scope>NUCLEOTIDE SEQUENCE [LARGE SCALE GENOMIC DNA]</scope>
    <source>
        <strain evidence="6 7">NRRL NRS 1219</strain>
    </source>
</reference>
<dbReference type="InterPro" id="IPR048447">
    <property type="entry name" value="DUF1980_C"/>
</dbReference>
<dbReference type="NCBIfam" id="TIGR03943">
    <property type="entry name" value="TIGR03943 family putative permease subunit"/>
    <property type="match status" value="1"/>
</dbReference>
<feature type="domain" description="DUF1980" evidence="4">
    <location>
        <begin position="246"/>
        <end position="374"/>
    </location>
</feature>
<accession>A0A3M8B4B0</accession>
<evidence type="ECO:0000256" key="1">
    <source>
        <dbReference type="SAM" id="MobiDB-lite"/>
    </source>
</evidence>
<evidence type="ECO:0000313" key="7">
    <source>
        <dbReference type="Proteomes" id="UP000276178"/>
    </source>
</evidence>
<proteinExistence type="predicted"/>
<evidence type="ECO:0000259" key="4">
    <source>
        <dbReference type="Pfam" id="PF21537"/>
    </source>
</evidence>
<dbReference type="OrthoDB" id="9770408at2"/>
<feature type="compositionally biased region" description="Low complexity" evidence="1">
    <location>
        <begin position="212"/>
        <end position="227"/>
    </location>
</feature>
<feature type="compositionally biased region" description="Polar residues" evidence="1">
    <location>
        <begin position="140"/>
        <end position="149"/>
    </location>
</feature>
<organism evidence="6 7">
    <name type="scientific">Brevibacillus agri</name>
    <dbReference type="NCBI Taxonomy" id="51101"/>
    <lineage>
        <taxon>Bacteria</taxon>
        <taxon>Bacillati</taxon>
        <taxon>Bacillota</taxon>
        <taxon>Bacilli</taxon>
        <taxon>Bacillales</taxon>
        <taxon>Paenibacillaceae</taxon>
        <taxon>Brevibacillus</taxon>
    </lineage>
</organism>
<keyword evidence="2" id="KW-0812">Transmembrane</keyword>
<evidence type="ECO:0000256" key="2">
    <source>
        <dbReference type="SAM" id="Phobius"/>
    </source>
</evidence>
<dbReference type="Proteomes" id="UP000276178">
    <property type="component" value="Unassembled WGS sequence"/>
</dbReference>
<dbReference type="AlphaFoldDB" id="A0A3M8B4B0"/>
<dbReference type="PANTHER" id="PTHR40047">
    <property type="entry name" value="UPF0703 PROTEIN YCGQ"/>
    <property type="match status" value="1"/>
</dbReference>
<evidence type="ECO:0000313" key="6">
    <source>
        <dbReference type="EMBL" id="RNB58279.1"/>
    </source>
</evidence>
<gene>
    <name evidence="5" type="ORF">BAG01nite_14170</name>
    <name evidence="6" type="ORF">EB820_05920</name>
</gene>
<feature type="transmembrane region" description="Helical" evidence="2">
    <location>
        <begin position="85"/>
        <end position="104"/>
    </location>
</feature>
<dbReference type="EMBL" id="RHHN01000018">
    <property type="protein sequence ID" value="RNB58279.1"/>
    <property type="molecule type" value="Genomic_DNA"/>
</dbReference>
<dbReference type="InterPro" id="IPR015402">
    <property type="entry name" value="DUF1980"/>
</dbReference>
<comment type="caution">
    <text evidence="6">The sequence shown here is derived from an EMBL/GenBank/DDBJ whole genome shotgun (WGS) entry which is preliminary data.</text>
</comment>
<dbReference type="Proteomes" id="UP000317180">
    <property type="component" value="Unassembled WGS sequence"/>
</dbReference>
<protein>
    <submittedName>
        <fullName evidence="6">TIGR03943 family protein</fullName>
    </submittedName>
</protein>
<evidence type="ECO:0000313" key="8">
    <source>
        <dbReference type="Proteomes" id="UP000317180"/>
    </source>
</evidence>
<keyword evidence="2" id="KW-0472">Membrane</keyword>
<dbReference type="GeneID" id="82812265"/>
<evidence type="ECO:0000259" key="3">
    <source>
        <dbReference type="Pfam" id="PF09323"/>
    </source>
</evidence>
<dbReference type="RefSeq" id="WP_122952658.1">
    <property type="nucleotide sequence ID" value="NZ_BJOD01000012.1"/>
</dbReference>
<feature type="compositionally biased region" description="Low complexity" evidence="1">
    <location>
        <begin position="184"/>
        <end position="198"/>
    </location>
</feature>
<dbReference type="EMBL" id="BJOD01000012">
    <property type="protein sequence ID" value="GED25315.1"/>
    <property type="molecule type" value="Genomic_DNA"/>
</dbReference>
<dbReference type="InterPro" id="IPR052955">
    <property type="entry name" value="UPF0703_membrane_permease"/>
</dbReference>